<sequence>MAVIKEIENLFNPDRKLSDFPNKKVIAQVPADQVTREYHITAEGVLSDPVTKREYALFDRAVSISGLIT</sequence>
<reference evidence="2" key="1">
    <citation type="submission" date="2013-05" db="EMBL/GenBank/DDBJ databases">
        <title>The Genome sequence of Mucor circinelloides f. circinelloides 1006PhL.</title>
        <authorList>
            <consortium name="The Broad Institute Genomics Platform"/>
            <person name="Cuomo C."/>
            <person name="Earl A."/>
            <person name="Findley K."/>
            <person name="Lee S.C."/>
            <person name="Walker B."/>
            <person name="Young S."/>
            <person name="Zeng Q."/>
            <person name="Gargeya S."/>
            <person name="Fitzgerald M."/>
            <person name="Haas B."/>
            <person name="Abouelleil A."/>
            <person name="Allen A.W."/>
            <person name="Alvarado L."/>
            <person name="Arachchi H.M."/>
            <person name="Berlin A.M."/>
            <person name="Chapman S.B."/>
            <person name="Gainer-Dewar J."/>
            <person name="Goldberg J."/>
            <person name="Griggs A."/>
            <person name="Gujja S."/>
            <person name="Hansen M."/>
            <person name="Howarth C."/>
            <person name="Imamovic A."/>
            <person name="Ireland A."/>
            <person name="Larimer J."/>
            <person name="McCowan C."/>
            <person name="Murphy C."/>
            <person name="Pearson M."/>
            <person name="Poon T.W."/>
            <person name="Priest M."/>
            <person name="Roberts A."/>
            <person name="Saif S."/>
            <person name="Shea T."/>
            <person name="Sisk P."/>
            <person name="Sykes S."/>
            <person name="Wortman J."/>
            <person name="Nusbaum C."/>
            <person name="Birren B."/>
        </authorList>
    </citation>
    <scope>NUCLEOTIDE SEQUENCE [LARGE SCALE GENOMIC DNA]</scope>
    <source>
        <strain evidence="2">1006PhL</strain>
    </source>
</reference>
<dbReference type="Proteomes" id="UP000014254">
    <property type="component" value="Unassembled WGS sequence"/>
</dbReference>
<evidence type="ECO:0000313" key="2">
    <source>
        <dbReference type="Proteomes" id="UP000014254"/>
    </source>
</evidence>
<dbReference type="VEuPathDB" id="FungiDB:HMPREF1544_03157"/>
<dbReference type="EMBL" id="KE123926">
    <property type="protein sequence ID" value="EPB90045.1"/>
    <property type="molecule type" value="Genomic_DNA"/>
</dbReference>
<name>S2KCM2_MUCC1</name>
<proteinExistence type="predicted"/>
<dbReference type="InParanoid" id="S2KCM2"/>
<dbReference type="AlphaFoldDB" id="S2KCM2"/>
<protein>
    <submittedName>
        <fullName evidence="1">Uncharacterized protein</fullName>
    </submittedName>
</protein>
<gene>
    <name evidence="1" type="ORF">HMPREF1544_03157</name>
</gene>
<accession>S2KCM2</accession>
<keyword evidence="2" id="KW-1185">Reference proteome</keyword>
<organism evidence="1 2">
    <name type="scientific">Mucor circinelloides f. circinelloides (strain 1006PhL)</name>
    <name type="common">Mucormycosis agent</name>
    <name type="synonym">Calyptromyces circinelloides</name>
    <dbReference type="NCBI Taxonomy" id="1220926"/>
    <lineage>
        <taxon>Eukaryota</taxon>
        <taxon>Fungi</taxon>
        <taxon>Fungi incertae sedis</taxon>
        <taxon>Mucoromycota</taxon>
        <taxon>Mucoromycotina</taxon>
        <taxon>Mucoromycetes</taxon>
        <taxon>Mucorales</taxon>
        <taxon>Mucorineae</taxon>
        <taxon>Mucoraceae</taxon>
        <taxon>Mucor</taxon>
    </lineage>
</organism>
<evidence type="ECO:0000313" key="1">
    <source>
        <dbReference type="EMBL" id="EPB90045.1"/>
    </source>
</evidence>